<dbReference type="OrthoDB" id="9789432at2"/>
<name>A0A516SHJ8_9NEIS</name>
<dbReference type="Proteomes" id="UP000317550">
    <property type="component" value="Chromosome"/>
</dbReference>
<evidence type="ECO:0000313" key="1">
    <source>
        <dbReference type="EMBL" id="QDQ27629.1"/>
    </source>
</evidence>
<dbReference type="InterPro" id="IPR014993">
    <property type="entry name" value="DUF1841"/>
</dbReference>
<sequence>MFNPSRDQARQFLFETWAKQKQAAPLTDLEKVALAVLVRHPEYHPIVDAPERYLERDYLPEFGETNPFLHMNMHLAIEEQLSINQPHGIGELYRSLCLQTGDEHQAQHEMMDCLAEMIWQAQRSGRGPDGEFYLACIRRKAGLPEKA</sequence>
<organism evidence="1 2">
    <name type="scientific">Chitinimonas arctica</name>
    <dbReference type="NCBI Taxonomy" id="2594795"/>
    <lineage>
        <taxon>Bacteria</taxon>
        <taxon>Pseudomonadati</taxon>
        <taxon>Pseudomonadota</taxon>
        <taxon>Betaproteobacteria</taxon>
        <taxon>Neisseriales</taxon>
        <taxon>Chitinibacteraceae</taxon>
        <taxon>Chitinimonas</taxon>
    </lineage>
</organism>
<evidence type="ECO:0000313" key="2">
    <source>
        <dbReference type="Proteomes" id="UP000317550"/>
    </source>
</evidence>
<dbReference type="EMBL" id="CP041730">
    <property type="protein sequence ID" value="QDQ27629.1"/>
    <property type="molecule type" value="Genomic_DNA"/>
</dbReference>
<keyword evidence="2" id="KW-1185">Reference proteome</keyword>
<reference evidence="2" key="1">
    <citation type="submission" date="2019-07" db="EMBL/GenBank/DDBJ databases">
        <title>Chitinimonas sp. nov., isolated from Ny-Alesund, arctica soil.</title>
        <authorList>
            <person name="Xu Q."/>
            <person name="Peng F."/>
        </authorList>
    </citation>
    <scope>NUCLEOTIDE SEQUENCE [LARGE SCALE GENOMIC DNA]</scope>
    <source>
        <strain evidence="2">R3-44</strain>
    </source>
</reference>
<dbReference type="Pfam" id="PF08897">
    <property type="entry name" value="DUF1841"/>
    <property type="match status" value="1"/>
</dbReference>
<proteinExistence type="predicted"/>
<dbReference type="AlphaFoldDB" id="A0A516SHJ8"/>
<protein>
    <submittedName>
        <fullName evidence="1">DUF1841 family protein</fullName>
    </submittedName>
</protein>
<dbReference type="KEGG" id="cari:FNU76_15430"/>
<gene>
    <name evidence="1" type="ORF">FNU76_15430</name>
</gene>
<dbReference type="RefSeq" id="WP_144279022.1">
    <property type="nucleotide sequence ID" value="NZ_CP041730.1"/>
</dbReference>
<accession>A0A516SHJ8</accession>